<reference evidence="3" key="1">
    <citation type="submission" date="2020-01" db="EMBL/GenBank/DDBJ databases">
        <authorList>
            <consortium name="DOE Joint Genome Institute"/>
            <person name="Haridas S."/>
            <person name="Albert R."/>
            <person name="Binder M."/>
            <person name="Bloem J."/>
            <person name="Labutti K."/>
            <person name="Salamov A."/>
            <person name="Andreopoulos B."/>
            <person name="Baker S.E."/>
            <person name="Barry K."/>
            <person name="Bills G."/>
            <person name="Bluhm B.H."/>
            <person name="Cannon C."/>
            <person name="Castanera R."/>
            <person name="Culley D.E."/>
            <person name="Daum C."/>
            <person name="Ezra D."/>
            <person name="Gonzalez J.B."/>
            <person name="Henrissat B."/>
            <person name="Kuo A."/>
            <person name="Liang C."/>
            <person name="Lipzen A."/>
            <person name="Lutzoni F."/>
            <person name="Magnuson J."/>
            <person name="Mondo S."/>
            <person name="Nolan M."/>
            <person name="Ohm R."/>
            <person name="Pangilinan J."/>
            <person name="Park H.-J."/>
            <person name="Ramirez L."/>
            <person name="Alfaro M."/>
            <person name="Sun H."/>
            <person name="Tritt A."/>
            <person name="Yoshinaga Y."/>
            <person name="Zwiers L.-H."/>
            <person name="Turgeon B.G."/>
            <person name="Goodwin S.B."/>
            <person name="Spatafora J.W."/>
            <person name="Crous P.W."/>
            <person name="Grigoriev I.V."/>
        </authorList>
    </citation>
    <scope>NUCLEOTIDE SEQUENCE</scope>
    <source>
        <strain evidence="3">CBS 342.82</strain>
    </source>
</reference>
<organism evidence="3">
    <name type="scientific">Dissoconium aciculare CBS 342.82</name>
    <dbReference type="NCBI Taxonomy" id="1314786"/>
    <lineage>
        <taxon>Eukaryota</taxon>
        <taxon>Fungi</taxon>
        <taxon>Dikarya</taxon>
        <taxon>Ascomycota</taxon>
        <taxon>Pezizomycotina</taxon>
        <taxon>Dothideomycetes</taxon>
        <taxon>Dothideomycetidae</taxon>
        <taxon>Mycosphaerellales</taxon>
        <taxon>Dissoconiaceae</taxon>
        <taxon>Dissoconium</taxon>
    </lineage>
</organism>
<name>A0A6J3MCX1_9PEZI</name>
<keyword evidence="2" id="KW-1185">Reference proteome</keyword>
<evidence type="ECO:0000313" key="2">
    <source>
        <dbReference type="Proteomes" id="UP000504637"/>
    </source>
</evidence>
<reference evidence="3" key="2">
    <citation type="submission" date="2020-04" db="EMBL/GenBank/DDBJ databases">
        <authorList>
            <consortium name="NCBI Genome Project"/>
        </authorList>
    </citation>
    <scope>NUCLEOTIDE SEQUENCE</scope>
    <source>
        <strain evidence="3">CBS 342.82</strain>
    </source>
</reference>
<accession>A0A6J3MCX1</accession>
<dbReference type="RefSeq" id="XP_033462907.1">
    <property type="nucleotide sequence ID" value="XM_033607282.1"/>
</dbReference>
<feature type="region of interest" description="Disordered" evidence="1">
    <location>
        <begin position="272"/>
        <end position="307"/>
    </location>
</feature>
<feature type="compositionally biased region" description="Basic and acidic residues" evidence="1">
    <location>
        <begin position="277"/>
        <end position="294"/>
    </location>
</feature>
<dbReference type="AlphaFoldDB" id="A0A6J3MCX1"/>
<evidence type="ECO:0000313" key="3">
    <source>
        <dbReference type="RefSeq" id="XP_033462907.1"/>
    </source>
</evidence>
<dbReference type="Proteomes" id="UP000504637">
    <property type="component" value="Unplaced"/>
</dbReference>
<gene>
    <name evidence="3" type="ORF">K489DRAFT_406681</name>
</gene>
<proteinExistence type="predicted"/>
<reference evidence="3" key="3">
    <citation type="submission" date="2025-08" db="UniProtKB">
        <authorList>
            <consortium name="RefSeq"/>
        </authorList>
    </citation>
    <scope>IDENTIFICATION</scope>
    <source>
        <strain evidence="3">CBS 342.82</strain>
    </source>
</reference>
<sequence>MEICDILQEFHDEIESVTTLRQRQSIADRFIAKAEALHSAVIEAIQWVVSFSPPSRDAQRTLYDSDMRNYYRLCAQWSPQRVDYYRWKDGGTDFLRMLAHIAAEHHRWEDFVRHANRVMFERHLSCLKSSSGQKIGDHHLKAGVQDPRSPLISRDLKRLRDRDHEVAVDLQLLQKWLDVDPSIFETVDPQRFVEHFAIQKDKYGMLIRRQKDEQLLSRMKRARSPECHSSSINLRAHRRRFDATIDTRCATQHTAREGLPEKQIVANIGTRRATKRMTREGLSQRKEDDHEGEGVRAGSSGTRELNEADNNHGMVAEEDTRATPCECAGSRCFLPADAHPYLKQSYQHALDRHEQFRPNGQCDANLSWIARMRLAKEHVASGSELGKCDDADVIVMDPGYVVMLQKPRQFSVESCALCLTLPILQSRKPVPSHAAHRTSSLQSLVIS</sequence>
<dbReference type="GeneID" id="54365082"/>
<protein>
    <submittedName>
        <fullName evidence="3">Uncharacterized protein</fullName>
    </submittedName>
</protein>
<evidence type="ECO:0000256" key="1">
    <source>
        <dbReference type="SAM" id="MobiDB-lite"/>
    </source>
</evidence>